<evidence type="ECO:0000256" key="5">
    <source>
        <dbReference type="ARBA" id="ARBA00022692"/>
    </source>
</evidence>
<feature type="region of interest" description="Disordered" evidence="11">
    <location>
        <begin position="1"/>
        <end position="31"/>
    </location>
</feature>
<evidence type="ECO:0000256" key="3">
    <source>
        <dbReference type="ARBA" id="ARBA00022448"/>
    </source>
</evidence>
<dbReference type="GO" id="GO:0015252">
    <property type="term" value="F:proton channel activity"/>
    <property type="evidence" value="ECO:0007669"/>
    <property type="project" value="InterPro"/>
</dbReference>
<feature type="transmembrane region" description="Helical" evidence="12">
    <location>
        <begin position="319"/>
        <end position="337"/>
    </location>
</feature>
<feature type="transmembrane region" description="Helical" evidence="12">
    <location>
        <begin position="277"/>
        <end position="297"/>
    </location>
</feature>
<evidence type="ECO:0000256" key="4">
    <source>
        <dbReference type="ARBA" id="ARBA00022475"/>
    </source>
</evidence>
<dbReference type="EMBL" id="CAJNOT010000549">
    <property type="protein sequence ID" value="CAF1018048.1"/>
    <property type="molecule type" value="Genomic_DNA"/>
</dbReference>
<dbReference type="PANTHER" id="PTHR21522:SF32">
    <property type="entry name" value="OTOPETRIN-2"/>
    <property type="match status" value="1"/>
</dbReference>
<comment type="similarity">
    <text evidence="2">Belongs to the otopetrin family.</text>
</comment>
<feature type="compositionally biased region" description="Polar residues" evidence="11">
    <location>
        <begin position="1"/>
        <end position="12"/>
    </location>
</feature>
<feature type="region of interest" description="Disordered" evidence="11">
    <location>
        <begin position="78"/>
        <end position="107"/>
    </location>
</feature>
<dbReference type="Pfam" id="PF03189">
    <property type="entry name" value="Otopetrin"/>
    <property type="match status" value="2"/>
</dbReference>
<evidence type="ECO:0000256" key="12">
    <source>
        <dbReference type="SAM" id="Phobius"/>
    </source>
</evidence>
<evidence type="ECO:0000256" key="7">
    <source>
        <dbReference type="ARBA" id="ARBA00022989"/>
    </source>
</evidence>
<organism evidence="13 14">
    <name type="scientific">Rotaria sordida</name>
    <dbReference type="NCBI Taxonomy" id="392033"/>
    <lineage>
        <taxon>Eukaryota</taxon>
        <taxon>Metazoa</taxon>
        <taxon>Spiralia</taxon>
        <taxon>Gnathifera</taxon>
        <taxon>Rotifera</taxon>
        <taxon>Eurotatoria</taxon>
        <taxon>Bdelloidea</taxon>
        <taxon>Philodinida</taxon>
        <taxon>Philodinidae</taxon>
        <taxon>Rotaria</taxon>
    </lineage>
</organism>
<gene>
    <name evidence="13" type="ORF">ZHD862_LOCUS13386</name>
</gene>
<keyword evidence="5 12" id="KW-0812">Transmembrane</keyword>
<evidence type="ECO:0000256" key="6">
    <source>
        <dbReference type="ARBA" id="ARBA00022781"/>
    </source>
</evidence>
<sequence>MNRLDSNQTTLGGNVRLVHKQLSSPSSEPNFNSLIKPHINLKLLHNPEQNQLDDDDDVQPQKHSNEPIIEIEHRHSFHDHHTKSNSLGNILDHSSAATSPTDTTRDITTRRRALDPLGKHHLIKYVRHRRDSIVQHVIGYNYDDNSVVGGLYTRVGIGIFCLGTVIHSSLSILSNLENSPCIRWTAVMDDFSRLLFTFIQFFFIFKHSNLIIRAHESLARLAVMHIVVANLCVCLMCLTLFFLIWENIGETFIHKISDKESTKNVFMVNCHASIKGLFVGMIVFSFTLISTLLYAMFRNKIGDTTHLTSSSSADMNHNHLHKFVEGTVHALFILLALRKRLKRSPKHKYPAREMITLLIMLDLSLWFGKTTTTTKHEANPFQLAFYHVVPWSIIAAIATPLQIFFRFHASVCLSHVWANMYNLPQYPSASVREF</sequence>
<evidence type="ECO:0000256" key="1">
    <source>
        <dbReference type="ARBA" id="ARBA00004651"/>
    </source>
</evidence>
<keyword evidence="4" id="KW-1003">Cell membrane</keyword>
<accession>A0A814I7G1</accession>
<keyword evidence="9 12" id="KW-0472">Membrane</keyword>
<comment type="subcellular location">
    <subcellularLocation>
        <location evidence="1">Cell membrane</location>
        <topology evidence="1">Multi-pass membrane protein</topology>
    </subcellularLocation>
</comment>
<keyword evidence="6" id="KW-0375">Hydrogen ion transport</keyword>
<name>A0A814I7G1_9BILA</name>
<evidence type="ECO:0000256" key="2">
    <source>
        <dbReference type="ARBA" id="ARBA00006513"/>
    </source>
</evidence>
<dbReference type="AlphaFoldDB" id="A0A814I7G1"/>
<feature type="transmembrane region" description="Helical" evidence="12">
    <location>
        <begin position="388"/>
        <end position="405"/>
    </location>
</feature>
<evidence type="ECO:0000256" key="8">
    <source>
        <dbReference type="ARBA" id="ARBA00023065"/>
    </source>
</evidence>
<keyword evidence="10" id="KW-0407">Ion channel</keyword>
<dbReference type="PANTHER" id="PTHR21522">
    <property type="entry name" value="PROTON CHANNEL OTOP"/>
    <property type="match status" value="1"/>
</dbReference>
<dbReference type="Proteomes" id="UP000663864">
    <property type="component" value="Unassembled WGS sequence"/>
</dbReference>
<feature type="transmembrane region" description="Helical" evidence="12">
    <location>
        <begin position="349"/>
        <end position="368"/>
    </location>
</feature>
<comment type="caution">
    <text evidence="13">The sequence shown here is derived from an EMBL/GenBank/DDBJ whole genome shotgun (WGS) entry which is preliminary data.</text>
</comment>
<dbReference type="InterPro" id="IPR004878">
    <property type="entry name" value="Otopetrin"/>
</dbReference>
<dbReference type="GO" id="GO:0005886">
    <property type="term" value="C:plasma membrane"/>
    <property type="evidence" value="ECO:0007669"/>
    <property type="project" value="UniProtKB-SubCell"/>
</dbReference>
<keyword evidence="3" id="KW-0813">Transport</keyword>
<feature type="transmembrane region" description="Helical" evidence="12">
    <location>
        <begin position="218"/>
        <end position="245"/>
    </location>
</feature>
<proteinExistence type="inferred from homology"/>
<feature type="transmembrane region" description="Helical" evidence="12">
    <location>
        <begin position="194"/>
        <end position="212"/>
    </location>
</feature>
<feature type="compositionally biased region" description="Polar residues" evidence="11">
    <location>
        <begin position="21"/>
        <end position="31"/>
    </location>
</feature>
<evidence type="ECO:0000256" key="11">
    <source>
        <dbReference type="SAM" id="MobiDB-lite"/>
    </source>
</evidence>
<evidence type="ECO:0000256" key="9">
    <source>
        <dbReference type="ARBA" id="ARBA00023136"/>
    </source>
</evidence>
<keyword evidence="7 12" id="KW-1133">Transmembrane helix</keyword>
<reference evidence="13" key="1">
    <citation type="submission" date="2021-02" db="EMBL/GenBank/DDBJ databases">
        <authorList>
            <person name="Nowell W R."/>
        </authorList>
    </citation>
    <scope>NUCLEOTIDE SEQUENCE</scope>
</reference>
<evidence type="ECO:0000313" key="13">
    <source>
        <dbReference type="EMBL" id="CAF1018048.1"/>
    </source>
</evidence>
<protein>
    <submittedName>
        <fullName evidence="13">Uncharacterized protein</fullName>
    </submittedName>
</protein>
<evidence type="ECO:0000256" key="10">
    <source>
        <dbReference type="ARBA" id="ARBA00023303"/>
    </source>
</evidence>
<evidence type="ECO:0000313" key="14">
    <source>
        <dbReference type="Proteomes" id="UP000663864"/>
    </source>
</evidence>
<keyword evidence="8" id="KW-0406">Ion transport</keyword>